<dbReference type="GO" id="GO:0031460">
    <property type="term" value="P:glycine betaine transport"/>
    <property type="evidence" value="ECO:0007669"/>
    <property type="project" value="TreeGrafter"/>
</dbReference>
<organism evidence="9 10">
    <name type="scientific">Acidiphilium rubrum</name>
    <dbReference type="NCBI Taxonomy" id="526"/>
    <lineage>
        <taxon>Bacteria</taxon>
        <taxon>Pseudomonadati</taxon>
        <taxon>Pseudomonadota</taxon>
        <taxon>Alphaproteobacteria</taxon>
        <taxon>Acetobacterales</taxon>
        <taxon>Acidocellaceae</taxon>
        <taxon>Acidiphilium</taxon>
    </lineage>
</organism>
<comment type="similarity">
    <text evidence="7">Belongs to the binding-protein-dependent transport system permease family.</text>
</comment>
<dbReference type="CDD" id="cd06261">
    <property type="entry name" value="TM_PBP2"/>
    <property type="match status" value="1"/>
</dbReference>
<evidence type="ECO:0000313" key="9">
    <source>
        <dbReference type="EMBL" id="SIQ82400.1"/>
    </source>
</evidence>
<dbReference type="Proteomes" id="UP000186308">
    <property type="component" value="Unassembled WGS sequence"/>
</dbReference>
<dbReference type="GO" id="GO:0015871">
    <property type="term" value="P:choline transport"/>
    <property type="evidence" value="ECO:0007669"/>
    <property type="project" value="TreeGrafter"/>
</dbReference>
<evidence type="ECO:0000256" key="4">
    <source>
        <dbReference type="ARBA" id="ARBA00022692"/>
    </source>
</evidence>
<proteinExistence type="inferred from homology"/>
<keyword evidence="3" id="KW-1003">Cell membrane</keyword>
<dbReference type="InterPro" id="IPR000515">
    <property type="entry name" value="MetI-like"/>
</dbReference>
<evidence type="ECO:0000256" key="1">
    <source>
        <dbReference type="ARBA" id="ARBA00004651"/>
    </source>
</evidence>
<comment type="subcellular location">
    <subcellularLocation>
        <location evidence="1 7">Cell membrane</location>
        <topology evidence="1 7">Multi-pass membrane protein</topology>
    </subcellularLocation>
</comment>
<name>A0A8G2CKP3_ACIRU</name>
<keyword evidence="6 7" id="KW-0472">Membrane</keyword>
<protein>
    <submittedName>
        <fullName evidence="9">Glycine betaine/proline transport system permease protein</fullName>
    </submittedName>
</protein>
<dbReference type="NCBIfam" id="TIGR03416">
    <property type="entry name" value="ABC_choXWV_perm"/>
    <property type="match status" value="1"/>
</dbReference>
<feature type="transmembrane region" description="Helical" evidence="7">
    <location>
        <begin position="103"/>
        <end position="126"/>
    </location>
</feature>
<feature type="domain" description="ABC transmembrane type-1" evidence="8">
    <location>
        <begin position="100"/>
        <end position="279"/>
    </location>
</feature>
<dbReference type="PANTHER" id="PTHR47737">
    <property type="entry name" value="GLYCINE BETAINE/PROLINE BETAINE TRANSPORT SYSTEM PERMEASE PROTEIN PROW"/>
    <property type="match status" value="1"/>
</dbReference>
<keyword evidence="10" id="KW-1185">Reference proteome</keyword>
<feature type="transmembrane region" description="Helical" evidence="7">
    <location>
        <begin position="80"/>
        <end position="97"/>
    </location>
</feature>
<dbReference type="InterPro" id="IPR017784">
    <property type="entry name" value="ABC_transptr_choline_permease"/>
</dbReference>
<gene>
    <name evidence="9" type="ORF">SAMN05421828_11032</name>
</gene>
<dbReference type="EMBL" id="FTNE01000010">
    <property type="protein sequence ID" value="SIQ82400.1"/>
    <property type="molecule type" value="Genomic_DNA"/>
</dbReference>
<evidence type="ECO:0000313" key="10">
    <source>
        <dbReference type="Proteomes" id="UP000186308"/>
    </source>
</evidence>
<dbReference type="Pfam" id="PF00528">
    <property type="entry name" value="BPD_transp_1"/>
    <property type="match status" value="1"/>
</dbReference>
<evidence type="ECO:0000256" key="2">
    <source>
        <dbReference type="ARBA" id="ARBA00022448"/>
    </source>
</evidence>
<dbReference type="GO" id="GO:0015226">
    <property type="term" value="F:carnitine transmembrane transporter activity"/>
    <property type="evidence" value="ECO:0007669"/>
    <property type="project" value="TreeGrafter"/>
</dbReference>
<feature type="transmembrane region" description="Helical" evidence="7">
    <location>
        <begin position="258"/>
        <end position="275"/>
    </location>
</feature>
<evidence type="ECO:0000256" key="3">
    <source>
        <dbReference type="ARBA" id="ARBA00022475"/>
    </source>
</evidence>
<evidence type="ECO:0000259" key="8">
    <source>
        <dbReference type="PROSITE" id="PS50928"/>
    </source>
</evidence>
<feature type="transmembrane region" description="Helical" evidence="7">
    <location>
        <begin position="54"/>
        <end position="73"/>
    </location>
</feature>
<comment type="caution">
    <text evidence="9">The sequence shown here is derived from an EMBL/GenBank/DDBJ whole genome shotgun (WGS) entry which is preliminary data.</text>
</comment>
<dbReference type="AlphaFoldDB" id="A0A8G2CKP3"/>
<dbReference type="InterPro" id="IPR035906">
    <property type="entry name" value="MetI-like_sf"/>
</dbReference>
<reference evidence="9 10" key="1">
    <citation type="submission" date="2017-01" db="EMBL/GenBank/DDBJ databases">
        <authorList>
            <person name="Varghese N."/>
            <person name="Submissions S."/>
        </authorList>
    </citation>
    <scope>NUCLEOTIDE SEQUENCE [LARGE SCALE GENOMIC DNA]</scope>
    <source>
        <strain evidence="9 10">ATCC 35905</strain>
    </source>
</reference>
<keyword evidence="4 7" id="KW-0812">Transmembrane</keyword>
<sequence length="288" mass="31092">MTLLTHPETWITDHEIPVGTWSTDFVNFVKNNFQGFFDGLSNVLGFLLDGTTSILHAVPALLLIVIFAALTYVFKKSWRMALFVFLALLFILNQGYWDRTLETISLIVYATLACMAIGVPIGIAAAHRPALYRVLRPVLDMMQTLPTFVYLIPTLVLFGLGSVPGLISAIVFVVPTPIRLTYIGISNVPRPLIEAGQAFGASPTELLWKVEIPAALPTILAGLTQVIMLSLSMVVIAALVGAGGLGEPVVEAMETVQIGKGFTSGLAIVIVAVILDRVFRPSQESTNA</sequence>
<dbReference type="GO" id="GO:0005275">
    <property type="term" value="F:amine transmembrane transporter activity"/>
    <property type="evidence" value="ECO:0007669"/>
    <property type="project" value="TreeGrafter"/>
</dbReference>
<dbReference type="PROSITE" id="PS50928">
    <property type="entry name" value="ABC_TM1"/>
    <property type="match status" value="1"/>
</dbReference>
<evidence type="ECO:0000256" key="7">
    <source>
        <dbReference type="RuleBase" id="RU363032"/>
    </source>
</evidence>
<evidence type="ECO:0000256" key="6">
    <source>
        <dbReference type="ARBA" id="ARBA00023136"/>
    </source>
</evidence>
<dbReference type="FunFam" id="1.10.3720.10:FF:000001">
    <property type="entry name" value="Glycine betaine ABC transporter, permease"/>
    <property type="match status" value="1"/>
</dbReference>
<feature type="transmembrane region" description="Helical" evidence="7">
    <location>
        <begin position="147"/>
        <end position="174"/>
    </location>
</feature>
<accession>A0A8G2CKP3</accession>
<feature type="transmembrane region" description="Helical" evidence="7">
    <location>
        <begin position="226"/>
        <end position="246"/>
    </location>
</feature>
<dbReference type="SUPFAM" id="SSF161098">
    <property type="entry name" value="MetI-like"/>
    <property type="match status" value="1"/>
</dbReference>
<dbReference type="PANTHER" id="PTHR47737:SF1">
    <property type="entry name" value="GLYCINE BETAINE_PROLINE BETAINE TRANSPORT SYSTEM PERMEASE PROTEIN PROW"/>
    <property type="match status" value="1"/>
</dbReference>
<keyword evidence="2 7" id="KW-0813">Transport</keyword>
<evidence type="ECO:0000256" key="5">
    <source>
        <dbReference type="ARBA" id="ARBA00022989"/>
    </source>
</evidence>
<dbReference type="GO" id="GO:0043190">
    <property type="term" value="C:ATP-binding cassette (ABC) transporter complex"/>
    <property type="evidence" value="ECO:0007669"/>
    <property type="project" value="TreeGrafter"/>
</dbReference>
<keyword evidence="5 7" id="KW-1133">Transmembrane helix</keyword>
<dbReference type="Gene3D" id="1.10.3720.10">
    <property type="entry name" value="MetI-like"/>
    <property type="match status" value="1"/>
</dbReference>